<dbReference type="AlphaFoldDB" id="A0A8S9TUC1"/>
<comment type="caution">
    <text evidence="1">The sequence shown here is derived from an EMBL/GenBank/DDBJ whole genome shotgun (WGS) entry which is preliminary data.</text>
</comment>
<sequence length="122" mass="13279">MDTTVKLEAAKEGDKEPGLPYREVIGALMYLATSTRPDLAFPVGYLSRHVQHPNAAHAGALKRILRYLVATSDHGVLFKNQDNEAAEKLEIDGYVDADWGNCPDTKKSVTGYVMMMAGGPVT</sequence>
<gene>
    <name evidence="1" type="ORF">GN958_ATG18395</name>
</gene>
<dbReference type="EMBL" id="JAACNO010002550">
    <property type="protein sequence ID" value="KAF4132425.1"/>
    <property type="molecule type" value="Genomic_DNA"/>
</dbReference>
<evidence type="ECO:0000313" key="1">
    <source>
        <dbReference type="EMBL" id="KAF4132425.1"/>
    </source>
</evidence>
<dbReference type="Proteomes" id="UP000704712">
    <property type="component" value="Unassembled WGS sequence"/>
</dbReference>
<organism evidence="1 2">
    <name type="scientific">Phytophthora infestans</name>
    <name type="common">Potato late blight agent</name>
    <name type="synonym">Botrytis infestans</name>
    <dbReference type="NCBI Taxonomy" id="4787"/>
    <lineage>
        <taxon>Eukaryota</taxon>
        <taxon>Sar</taxon>
        <taxon>Stramenopiles</taxon>
        <taxon>Oomycota</taxon>
        <taxon>Peronosporomycetes</taxon>
        <taxon>Peronosporales</taxon>
        <taxon>Peronosporaceae</taxon>
        <taxon>Phytophthora</taxon>
    </lineage>
</organism>
<name>A0A8S9TUC1_PHYIN</name>
<accession>A0A8S9TUC1</accession>
<evidence type="ECO:0000313" key="2">
    <source>
        <dbReference type="Proteomes" id="UP000704712"/>
    </source>
</evidence>
<dbReference type="PANTHER" id="PTHR11439">
    <property type="entry name" value="GAG-POL-RELATED RETROTRANSPOSON"/>
    <property type="match status" value="1"/>
</dbReference>
<proteinExistence type="predicted"/>
<protein>
    <submittedName>
        <fullName evidence="1">Putative transposon Ty5-1 protein</fullName>
    </submittedName>
</protein>
<reference evidence="1" key="1">
    <citation type="submission" date="2020-03" db="EMBL/GenBank/DDBJ databases">
        <title>Hybrid Assembly of Korean Phytophthora infestans isolates.</title>
        <authorList>
            <person name="Prokchorchik M."/>
            <person name="Lee Y."/>
            <person name="Seo J."/>
            <person name="Cho J.-H."/>
            <person name="Park Y.-E."/>
            <person name="Jang D.-C."/>
            <person name="Im J.-S."/>
            <person name="Choi J.-G."/>
            <person name="Park H.-J."/>
            <person name="Lee G.-B."/>
            <person name="Lee Y.-G."/>
            <person name="Hong S.-Y."/>
            <person name="Cho K."/>
            <person name="Sohn K.H."/>
        </authorList>
    </citation>
    <scope>NUCLEOTIDE SEQUENCE</scope>
    <source>
        <strain evidence="1">KR_2_A2</strain>
    </source>
</reference>